<proteinExistence type="predicted"/>
<evidence type="ECO:0000259" key="1">
    <source>
        <dbReference type="SMART" id="SM00507"/>
    </source>
</evidence>
<organism evidence="2 3">
    <name type="scientific">uncultured phage cr61_1</name>
    <dbReference type="NCBI Taxonomy" id="2986417"/>
    <lineage>
        <taxon>Viruses</taxon>
        <taxon>Duplodnaviria</taxon>
        <taxon>Heunggongvirae</taxon>
        <taxon>Uroviricota</taxon>
        <taxon>Caudoviricetes</taxon>
        <taxon>Crassvirales</taxon>
        <taxon>Suoliviridae</taxon>
        <taxon>Oafivirinae</taxon>
        <taxon>Bohxovirus</taxon>
        <taxon>Bohxovirus oralis</taxon>
    </lineage>
</organism>
<dbReference type="KEGG" id="vg:75687058"/>
<dbReference type="Gene3D" id="3.90.75.20">
    <property type="match status" value="1"/>
</dbReference>
<dbReference type="Pfam" id="PF13392">
    <property type="entry name" value="HNH_3"/>
    <property type="match status" value="1"/>
</dbReference>
<reference evidence="2 3" key="1">
    <citation type="submission" date="2021-04" db="EMBL/GenBank/DDBJ databases">
        <authorList>
            <person name="Shkoporov A.N."/>
            <person name="Stockdale S.R."/>
            <person name="Guerin E."/>
            <person name="Ross R.P."/>
            <person name="Hill C."/>
        </authorList>
    </citation>
    <scope>NUCLEOTIDE SEQUENCE [LARGE SCALE GENOMIC DNA]</scope>
    <source>
        <strain evidence="3">cr61_1</strain>
    </source>
</reference>
<sequence length="248" mass="28604">MSTNTNRQSAAKLDIILKPFPICLDGYESKYKVSNDGRIWSEYLNGYLKPYYSKGGYMRVKVNFGEKNKKFMVHRLVAMAFIPNNDVNKTQVDHIDSNRVNNNVNNLRWVTPKENTQHSIKLGKRNWYKYKFINPKTGEVLEFSNSVKACKYFGANLYNSTLTTKANTGTPVSSGVFEGWIIERELFKKVQRPSSAGELGKATRNGNGPNCDKYPQWTLIWSDLYRNVLQEEYAGKINFFRFRSSDSK</sequence>
<dbReference type="EMBL" id="MZ130491">
    <property type="protein sequence ID" value="QWM90632.1"/>
    <property type="molecule type" value="Genomic_DNA"/>
</dbReference>
<evidence type="ECO:0000313" key="2">
    <source>
        <dbReference type="EMBL" id="QWM90632.1"/>
    </source>
</evidence>
<accession>A0AAE7RXI5</accession>
<evidence type="ECO:0000313" key="3">
    <source>
        <dbReference type="Proteomes" id="UP000827408"/>
    </source>
</evidence>
<dbReference type="GeneID" id="75687058"/>
<dbReference type="SMART" id="SM00507">
    <property type="entry name" value="HNHc"/>
    <property type="match status" value="1"/>
</dbReference>
<feature type="domain" description="HNH nuclease" evidence="1">
    <location>
        <begin position="67"/>
        <end position="116"/>
    </location>
</feature>
<dbReference type="RefSeq" id="YP_010509572.1">
    <property type="nucleotide sequence ID" value="NC_067209.1"/>
</dbReference>
<dbReference type="Proteomes" id="UP000827408">
    <property type="component" value="Segment"/>
</dbReference>
<gene>
    <name evidence="2" type="primary">gp_67565</name>
</gene>
<dbReference type="InterPro" id="IPR003615">
    <property type="entry name" value="HNH_nuc"/>
</dbReference>
<name>A0AAE7RXI5_9CAUD</name>
<protein>
    <recommendedName>
        <fullName evidence="1">HNH nuclease domain-containing protein</fullName>
    </recommendedName>
</protein>
<dbReference type="SUPFAM" id="SSF54060">
    <property type="entry name" value="His-Me finger endonucleases"/>
    <property type="match status" value="1"/>
</dbReference>
<keyword evidence="3" id="KW-1185">Reference proteome</keyword>
<dbReference type="InterPro" id="IPR044925">
    <property type="entry name" value="His-Me_finger_sf"/>
</dbReference>